<reference evidence="2" key="1">
    <citation type="journal article" date="2019" name="Int. J. Syst. Evol. Microbiol.">
        <title>The Global Catalogue of Microorganisms (GCM) 10K type strain sequencing project: providing services to taxonomists for standard genome sequencing and annotation.</title>
        <authorList>
            <consortium name="The Broad Institute Genomics Platform"/>
            <consortium name="The Broad Institute Genome Sequencing Center for Infectious Disease"/>
            <person name="Wu L."/>
            <person name="Ma J."/>
        </authorList>
    </citation>
    <scope>NUCLEOTIDE SEQUENCE [LARGE SCALE GENOMIC DNA]</scope>
    <source>
        <strain evidence="2">CCUG 53915</strain>
    </source>
</reference>
<dbReference type="EMBL" id="JBHTLT010000040">
    <property type="protein sequence ID" value="MFD1205166.1"/>
    <property type="molecule type" value="Genomic_DNA"/>
</dbReference>
<comment type="caution">
    <text evidence="1">The sequence shown here is derived from an EMBL/GenBank/DDBJ whole genome shotgun (WGS) entry which is preliminary data.</text>
</comment>
<accession>A0ABW3TWG8</accession>
<name>A0ABW3TWG8_9BACL</name>
<dbReference type="Proteomes" id="UP001597231">
    <property type="component" value="Unassembled WGS sequence"/>
</dbReference>
<evidence type="ECO:0008006" key="3">
    <source>
        <dbReference type="Google" id="ProtNLM"/>
    </source>
</evidence>
<protein>
    <recommendedName>
        <fullName evidence="3">Cyclic lactone autoinducer peptide</fullName>
    </recommendedName>
</protein>
<organism evidence="1 2">
    <name type="scientific">Sporosarcina contaminans</name>
    <dbReference type="NCBI Taxonomy" id="633403"/>
    <lineage>
        <taxon>Bacteria</taxon>
        <taxon>Bacillati</taxon>
        <taxon>Bacillota</taxon>
        <taxon>Bacilli</taxon>
        <taxon>Bacillales</taxon>
        <taxon>Caryophanaceae</taxon>
        <taxon>Sporosarcina</taxon>
    </lineage>
</organism>
<evidence type="ECO:0000313" key="1">
    <source>
        <dbReference type="EMBL" id="MFD1205166.1"/>
    </source>
</evidence>
<gene>
    <name evidence="1" type="ORF">ACFQ38_08620</name>
</gene>
<keyword evidence="2" id="KW-1185">Reference proteome</keyword>
<sequence length="42" mass="4853">MKIGKIIRTAIKWAPVVYPVVKKVLASNKKKTTVPYRKKIKE</sequence>
<dbReference type="RefSeq" id="WP_336822281.1">
    <property type="nucleotide sequence ID" value="NZ_JBHTLT010000040.1"/>
</dbReference>
<evidence type="ECO:0000313" key="2">
    <source>
        <dbReference type="Proteomes" id="UP001597231"/>
    </source>
</evidence>
<proteinExistence type="predicted"/>